<comment type="caution">
    <text evidence="1">The sequence shown here is derived from an EMBL/GenBank/DDBJ whole genome shotgun (WGS) entry which is preliminary data.</text>
</comment>
<name>A0ABV2QNF0_9MICO</name>
<organism evidence="1 2">
    <name type="scientific">Conyzicola nivalis</name>
    <dbReference type="NCBI Taxonomy" id="1477021"/>
    <lineage>
        <taxon>Bacteria</taxon>
        <taxon>Bacillati</taxon>
        <taxon>Actinomycetota</taxon>
        <taxon>Actinomycetes</taxon>
        <taxon>Micrococcales</taxon>
        <taxon>Microbacteriaceae</taxon>
        <taxon>Conyzicola</taxon>
    </lineage>
</organism>
<dbReference type="EMBL" id="JBEPSJ010000002">
    <property type="protein sequence ID" value="MET4582576.1"/>
    <property type="molecule type" value="Genomic_DNA"/>
</dbReference>
<protein>
    <submittedName>
        <fullName evidence="1">Uncharacterized protein</fullName>
    </submittedName>
</protein>
<gene>
    <name evidence="1" type="ORF">ABIE21_002086</name>
</gene>
<keyword evidence="2" id="KW-1185">Reference proteome</keyword>
<accession>A0ABV2QNF0</accession>
<sequence length="107" mass="12152">MERRVRDTTATRDSEWLGQLLSGAIADAMATRGAHLEPLDWNVRLESGELYVRGTPAAGSERPLDTCRAWARALELFKQEFDGDEQHIVWFLYSNPWMIEVVCDSPA</sequence>
<dbReference type="RefSeq" id="WP_354024758.1">
    <property type="nucleotide sequence ID" value="NZ_JBEPSJ010000002.1"/>
</dbReference>
<evidence type="ECO:0000313" key="1">
    <source>
        <dbReference type="EMBL" id="MET4582576.1"/>
    </source>
</evidence>
<dbReference type="Proteomes" id="UP001549257">
    <property type="component" value="Unassembled WGS sequence"/>
</dbReference>
<evidence type="ECO:0000313" key="2">
    <source>
        <dbReference type="Proteomes" id="UP001549257"/>
    </source>
</evidence>
<reference evidence="1 2" key="1">
    <citation type="submission" date="2024-06" db="EMBL/GenBank/DDBJ databases">
        <title>Sorghum-associated microbial communities from plants grown in Nebraska, USA.</title>
        <authorList>
            <person name="Schachtman D."/>
        </authorList>
    </citation>
    <scope>NUCLEOTIDE SEQUENCE [LARGE SCALE GENOMIC DNA]</scope>
    <source>
        <strain evidence="1 2">2857</strain>
    </source>
</reference>
<proteinExistence type="predicted"/>